<comment type="catalytic activity">
    <reaction evidence="1">
        <text>inosine + phosphate = alpha-D-ribose 1-phosphate + hypoxanthine</text>
        <dbReference type="Rhea" id="RHEA:27646"/>
        <dbReference type="ChEBI" id="CHEBI:17368"/>
        <dbReference type="ChEBI" id="CHEBI:17596"/>
        <dbReference type="ChEBI" id="CHEBI:43474"/>
        <dbReference type="ChEBI" id="CHEBI:57720"/>
        <dbReference type="EC" id="2.4.2.1"/>
    </reaction>
    <physiologicalReaction direction="left-to-right" evidence="1">
        <dbReference type="Rhea" id="RHEA:27647"/>
    </physiologicalReaction>
</comment>
<dbReference type="Gene3D" id="3.60.140.10">
    <property type="entry name" value="CNF1/YfiH-like putative cysteine hydrolases"/>
    <property type="match status" value="1"/>
</dbReference>
<evidence type="ECO:0000256" key="5">
    <source>
        <dbReference type="ARBA" id="ARBA00022723"/>
    </source>
</evidence>
<evidence type="ECO:0000256" key="6">
    <source>
        <dbReference type="ARBA" id="ARBA00022801"/>
    </source>
</evidence>
<dbReference type="EMBL" id="FRAI01000019">
    <property type="protein sequence ID" value="SHK16646.1"/>
    <property type="molecule type" value="Genomic_DNA"/>
</dbReference>
<dbReference type="PANTHER" id="PTHR30616:SF2">
    <property type="entry name" value="PURINE NUCLEOSIDE PHOSPHORYLASE LACC1"/>
    <property type="match status" value="1"/>
</dbReference>
<dbReference type="InterPro" id="IPR011324">
    <property type="entry name" value="Cytotoxic_necrot_fac-like_cat"/>
</dbReference>
<dbReference type="InterPro" id="IPR038371">
    <property type="entry name" value="Cu_polyphenol_OxRdtase_sf"/>
</dbReference>
<accession>A0A1M6Q911</accession>
<comment type="catalytic activity">
    <reaction evidence="8">
        <text>adenosine + H2O + H(+) = inosine + NH4(+)</text>
        <dbReference type="Rhea" id="RHEA:24408"/>
        <dbReference type="ChEBI" id="CHEBI:15377"/>
        <dbReference type="ChEBI" id="CHEBI:15378"/>
        <dbReference type="ChEBI" id="CHEBI:16335"/>
        <dbReference type="ChEBI" id="CHEBI:17596"/>
        <dbReference type="ChEBI" id="CHEBI:28938"/>
        <dbReference type="EC" id="3.5.4.4"/>
    </reaction>
    <physiologicalReaction direction="left-to-right" evidence="8">
        <dbReference type="Rhea" id="RHEA:24409"/>
    </physiologicalReaction>
</comment>
<keyword evidence="4" id="KW-0808">Transferase</keyword>
<keyword evidence="6" id="KW-0378">Hydrolase</keyword>
<comment type="similarity">
    <text evidence="3">Belongs to the purine nucleoside phosphorylase YfiH/LACC1 family.</text>
</comment>
<comment type="catalytic activity">
    <reaction evidence="10">
        <text>S-methyl-5'-thioadenosine + phosphate = 5-(methylsulfanyl)-alpha-D-ribose 1-phosphate + adenine</text>
        <dbReference type="Rhea" id="RHEA:11852"/>
        <dbReference type="ChEBI" id="CHEBI:16708"/>
        <dbReference type="ChEBI" id="CHEBI:17509"/>
        <dbReference type="ChEBI" id="CHEBI:43474"/>
        <dbReference type="ChEBI" id="CHEBI:58533"/>
        <dbReference type="EC" id="2.4.2.28"/>
    </reaction>
    <physiologicalReaction direction="left-to-right" evidence="10">
        <dbReference type="Rhea" id="RHEA:11853"/>
    </physiologicalReaction>
</comment>
<dbReference type="STRING" id="1120989.SAMN02745227_01672"/>
<reference evidence="12" key="1">
    <citation type="submission" date="2016-11" db="EMBL/GenBank/DDBJ databases">
        <authorList>
            <person name="Varghese N."/>
            <person name="Submissions S."/>
        </authorList>
    </citation>
    <scope>NUCLEOTIDE SEQUENCE [LARGE SCALE GENOMIC DNA]</scope>
    <source>
        <strain evidence="12">DSM 14826</strain>
    </source>
</reference>
<keyword evidence="7" id="KW-0862">Zinc</keyword>
<dbReference type="AlphaFoldDB" id="A0A1M6Q911"/>
<dbReference type="GO" id="GO:0005507">
    <property type="term" value="F:copper ion binding"/>
    <property type="evidence" value="ECO:0007669"/>
    <property type="project" value="TreeGrafter"/>
</dbReference>
<evidence type="ECO:0000256" key="3">
    <source>
        <dbReference type="ARBA" id="ARBA00007353"/>
    </source>
</evidence>
<evidence type="ECO:0008006" key="13">
    <source>
        <dbReference type="Google" id="ProtNLM"/>
    </source>
</evidence>
<dbReference type="SUPFAM" id="SSF64438">
    <property type="entry name" value="CNF1/YfiH-like putative cysteine hydrolases"/>
    <property type="match status" value="1"/>
</dbReference>
<dbReference type="Proteomes" id="UP000243547">
    <property type="component" value="Unassembled WGS sequence"/>
</dbReference>
<sequence length="244" mass="27851">MEKFFRFIENGLDIVVTTKSCGNMLYQRGGRDVWKNYLDFSKEAIIPLDKIVRVVLKNGSEFIKVNNSHGGEGVYPEKQNLQGFDGLITTEKNLYLGITTADCYPVIIHDKRNSFLGLAHCGWRGIVEGLEVKILKELIKMGSSLDNIQIIYGPGICGNCYVQHDQYLQDIFINKYNYPEEIIKPQGKFYSVDIKKASQHNLIKAGFRGSFIDLKICNFCDERLFSVRREGKDTGRMLNLVCMI</sequence>
<keyword evidence="5" id="KW-0479">Metal-binding</keyword>
<dbReference type="OrthoDB" id="4279at2"/>
<dbReference type="RefSeq" id="WP_072907879.1">
    <property type="nucleotide sequence ID" value="NZ_FRAI01000019.1"/>
</dbReference>
<comment type="function">
    <text evidence="2">Purine nucleoside enzyme that catalyzes the phosphorolysis of adenosine and inosine nucleosides, yielding D-ribose 1-phosphate and the respective free bases, adenine and hypoxanthine. Also catalyzes the phosphorolysis of S-methyl-5'-thioadenosine into adenine and S-methyl-5-thio-alpha-D-ribose 1-phosphate. Also has adenosine deaminase activity.</text>
</comment>
<evidence type="ECO:0000256" key="10">
    <source>
        <dbReference type="ARBA" id="ARBA00049893"/>
    </source>
</evidence>
<gene>
    <name evidence="11" type="ORF">SAMN02745227_01672</name>
</gene>
<evidence type="ECO:0000313" key="12">
    <source>
        <dbReference type="Proteomes" id="UP000243547"/>
    </source>
</evidence>
<dbReference type="Pfam" id="PF02578">
    <property type="entry name" value="Cu-oxidase_4"/>
    <property type="match status" value="1"/>
</dbReference>
<dbReference type="PANTHER" id="PTHR30616">
    <property type="entry name" value="UNCHARACTERIZED PROTEIN YFIH"/>
    <property type="match status" value="1"/>
</dbReference>
<name>A0A1M6Q911_9FIRM</name>
<dbReference type="CDD" id="cd16833">
    <property type="entry name" value="YfiH"/>
    <property type="match status" value="1"/>
</dbReference>
<evidence type="ECO:0000313" key="11">
    <source>
        <dbReference type="EMBL" id="SHK16646.1"/>
    </source>
</evidence>
<evidence type="ECO:0000256" key="8">
    <source>
        <dbReference type="ARBA" id="ARBA00047989"/>
    </source>
</evidence>
<protein>
    <recommendedName>
        <fullName evidence="13">Purine nucleoside phosphorylase</fullName>
    </recommendedName>
</protein>
<evidence type="ECO:0000256" key="2">
    <source>
        <dbReference type="ARBA" id="ARBA00003215"/>
    </source>
</evidence>
<comment type="catalytic activity">
    <reaction evidence="9">
        <text>adenosine + phosphate = alpha-D-ribose 1-phosphate + adenine</text>
        <dbReference type="Rhea" id="RHEA:27642"/>
        <dbReference type="ChEBI" id="CHEBI:16335"/>
        <dbReference type="ChEBI" id="CHEBI:16708"/>
        <dbReference type="ChEBI" id="CHEBI:43474"/>
        <dbReference type="ChEBI" id="CHEBI:57720"/>
        <dbReference type="EC" id="2.4.2.1"/>
    </reaction>
    <physiologicalReaction direction="left-to-right" evidence="9">
        <dbReference type="Rhea" id="RHEA:27643"/>
    </physiologicalReaction>
</comment>
<proteinExistence type="inferred from homology"/>
<evidence type="ECO:0000256" key="9">
    <source>
        <dbReference type="ARBA" id="ARBA00048968"/>
    </source>
</evidence>
<dbReference type="GO" id="GO:0017061">
    <property type="term" value="F:S-methyl-5-thioadenosine phosphorylase activity"/>
    <property type="evidence" value="ECO:0007669"/>
    <property type="project" value="UniProtKB-EC"/>
</dbReference>
<evidence type="ECO:0000256" key="4">
    <source>
        <dbReference type="ARBA" id="ARBA00022679"/>
    </source>
</evidence>
<evidence type="ECO:0000256" key="1">
    <source>
        <dbReference type="ARBA" id="ARBA00000553"/>
    </source>
</evidence>
<keyword evidence="12" id="KW-1185">Reference proteome</keyword>
<dbReference type="InterPro" id="IPR003730">
    <property type="entry name" value="Cu_polyphenol_OxRdtase"/>
</dbReference>
<dbReference type="GO" id="GO:0016787">
    <property type="term" value="F:hydrolase activity"/>
    <property type="evidence" value="ECO:0007669"/>
    <property type="project" value="UniProtKB-KW"/>
</dbReference>
<evidence type="ECO:0000256" key="7">
    <source>
        <dbReference type="ARBA" id="ARBA00022833"/>
    </source>
</evidence>
<organism evidence="11 12">
    <name type="scientific">Anaerobranca californiensis DSM 14826</name>
    <dbReference type="NCBI Taxonomy" id="1120989"/>
    <lineage>
        <taxon>Bacteria</taxon>
        <taxon>Bacillati</taxon>
        <taxon>Bacillota</taxon>
        <taxon>Clostridia</taxon>
        <taxon>Eubacteriales</taxon>
        <taxon>Proteinivoracaceae</taxon>
        <taxon>Anaerobranca</taxon>
    </lineage>
</organism>